<name>A0A6C0KFY5_9ZZZZ</name>
<accession>A0A6C0KFY5</accession>
<protein>
    <submittedName>
        <fullName evidence="1">Uncharacterized protein</fullName>
    </submittedName>
</protein>
<evidence type="ECO:0000313" key="1">
    <source>
        <dbReference type="EMBL" id="QHU16101.1"/>
    </source>
</evidence>
<organism evidence="1">
    <name type="scientific">viral metagenome</name>
    <dbReference type="NCBI Taxonomy" id="1070528"/>
    <lineage>
        <taxon>unclassified sequences</taxon>
        <taxon>metagenomes</taxon>
        <taxon>organismal metagenomes</taxon>
    </lineage>
</organism>
<sequence>MAFQDFGISLYLQKQKEYNKLQEASVLTFIRKQRFIQNYNINNHIFNILKTFFGDLEVLNKKGLIHQYNLLKNYIIKKNYIGLILYGKNLKTEDTNNECINVYTSEENQLYYLSVRSICEYLISEYFSYDEIINCCKKTPNINLYYT</sequence>
<dbReference type="AlphaFoldDB" id="A0A6C0KFY5"/>
<proteinExistence type="predicted"/>
<reference evidence="1" key="1">
    <citation type="journal article" date="2020" name="Nature">
        <title>Giant virus diversity and host interactions through global metagenomics.</title>
        <authorList>
            <person name="Schulz F."/>
            <person name="Roux S."/>
            <person name="Paez-Espino D."/>
            <person name="Jungbluth S."/>
            <person name="Walsh D.A."/>
            <person name="Denef V.J."/>
            <person name="McMahon K.D."/>
            <person name="Konstantinidis K.T."/>
            <person name="Eloe-Fadrosh E.A."/>
            <person name="Kyrpides N.C."/>
            <person name="Woyke T."/>
        </authorList>
    </citation>
    <scope>NUCLEOTIDE SEQUENCE</scope>
    <source>
        <strain evidence="1">GVMAG-S-3300011013-78</strain>
    </source>
</reference>
<dbReference type="EMBL" id="MN740876">
    <property type="protein sequence ID" value="QHU16101.1"/>
    <property type="molecule type" value="Genomic_DNA"/>
</dbReference>